<evidence type="ECO:0000256" key="5">
    <source>
        <dbReference type="ARBA" id="ARBA00023136"/>
    </source>
</evidence>
<dbReference type="PANTHER" id="PTHR33406">
    <property type="entry name" value="MEMBRANE PROTEIN MJ1562-RELATED"/>
    <property type="match status" value="1"/>
</dbReference>
<dbReference type="RefSeq" id="WP_095415432.1">
    <property type="nucleotide sequence ID" value="NZ_CP018477.1"/>
</dbReference>
<evidence type="ECO:0000259" key="7">
    <source>
        <dbReference type="Pfam" id="PF03176"/>
    </source>
</evidence>
<dbReference type="OrthoDB" id="5429313at2"/>
<feature type="transmembrane region" description="Helical" evidence="6">
    <location>
        <begin position="263"/>
        <end position="287"/>
    </location>
</feature>
<keyword evidence="9" id="KW-1185">Reference proteome</keyword>
<feature type="transmembrane region" description="Helical" evidence="6">
    <location>
        <begin position="680"/>
        <end position="702"/>
    </location>
</feature>
<dbReference type="GO" id="GO:0005886">
    <property type="term" value="C:plasma membrane"/>
    <property type="evidence" value="ECO:0007669"/>
    <property type="project" value="UniProtKB-SubCell"/>
</dbReference>
<feature type="transmembrane region" description="Helical" evidence="6">
    <location>
        <begin position="214"/>
        <end position="243"/>
    </location>
</feature>
<feature type="transmembrane region" description="Helical" evidence="6">
    <location>
        <begin position="33"/>
        <end position="53"/>
    </location>
</feature>
<name>A0A286RHA8_9BACT</name>
<feature type="transmembrane region" description="Helical" evidence="6">
    <location>
        <begin position="751"/>
        <end position="770"/>
    </location>
</feature>
<feature type="transmembrane region" description="Helical" evidence="6">
    <location>
        <begin position="655"/>
        <end position="673"/>
    </location>
</feature>
<feature type="transmembrane region" description="Helical" evidence="6">
    <location>
        <begin position="337"/>
        <end position="363"/>
    </location>
</feature>
<feature type="transmembrane region" description="Helical" evidence="6">
    <location>
        <begin position="708"/>
        <end position="730"/>
    </location>
</feature>
<dbReference type="Proteomes" id="UP000215086">
    <property type="component" value="Chromosome"/>
</dbReference>
<comment type="subcellular location">
    <subcellularLocation>
        <location evidence="1">Cell membrane</location>
        <topology evidence="1">Multi-pass membrane protein</topology>
    </subcellularLocation>
</comment>
<dbReference type="InterPro" id="IPR004869">
    <property type="entry name" value="MMPL_dom"/>
</dbReference>
<dbReference type="SUPFAM" id="SSF82866">
    <property type="entry name" value="Multidrug efflux transporter AcrB transmembrane domain"/>
    <property type="match status" value="2"/>
</dbReference>
<feature type="transmembrane region" description="Helical" evidence="6">
    <location>
        <begin position="782"/>
        <end position="805"/>
    </location>
</feature>
<feature type="transmembrane region" description="Helical" evidence="6">
    <location>
        <begin position="308"/>
        <end position="331"/>
    </location>
</feature>
<keyword evidence="5 6" id="KW-0472">Membrane</keyword>
<evidence type="ECO:0000256" key="4">
    <source>
        <dbReference type="ARBA" id="ARBA00022989"/>
    </source>
</evidence>
<dbReference type="InterPro" id="IPR050545">
    <property type="entry name" value="Mycobact_MmpL"/>
</dbReference>
<dbReference type="PANTHER" id="PTHR33406:SF12">
    <property type="entry name" value="BLR2997 PROTEIN"/>
    <property type="match status" value="1"/>
</dbReference>
<feature type="domain" description="Membrane transport protein MMPL" evidence="7">
    <location>
        <begin position="689"/>
        <end position="816"/>
    </location>
</feature>
<keyword evidence="3 6" id="KW-0812">Transmembrane</keyword>
<keyword evidence="2" id="KW-1003">Cell membrane</keyword>
<organism evidence="8 9">
    <name type="scientific">Thermogutta terrifontis</name>
    <dbReference type="NCBI Taxonomy" id="1331910"/>
    <lineage>
        <taxon>Bacteria</taxon>
        <taxon>Pseudomonadati</taxon>
        <taxon>Planctomycetota</taxon>
        <taxon>Planctomycetia</taxon>
        <taxon>Pirellulales</taxon>
        <taxon>Thermoguttaceae</taxon>
        <taxon>Thermogutta</taxon>
    </lineage>
</organism>
<dbReference type="EMBL" id="CP018477">
    <property type="protein sequence ID" value="ASV75338.1"/>
    <property type="molecule type" value="Genomic_DNA"/>
</dbReference>
<dbReference type="Gene3D" id="1.20.1640.10">
    <property type="entry name" value="Multidrug efflux transporter AcrB transmembrane domain"/>
    <property type="match status" value="2"/>
</dbReference>
<evidence type="ECO:0000256" key="1">
    <source>
        <dbReference type="ARBA" id="ARBA00004651"/>
    </source>
</evidence>
<protein>
    <submittedName>
        <fullName evidence="8">Membrane protein</fullName>
    </submittedName>
</protein>
<sequence length="826" mass="91083">MKTRFHITRGLRRFGCCSFLDLIALWIRFRGLFFALGVILVAVAVPLSARLSVDRSLIRMLAANDPERQTWSEFERVFGTQDFVLIAYRDPTLLAPNGEGIARLAGVAQRFRAVSGVKDVWSLDQLLGPAIVTRSSLAESVRRLFENYTHNTQGDLAALIVLLDSASDDRQIDHRTVIDQLSAVTSTLPQGVIVGPPVVVETGFRMVERDGSRITWTAGVLLAGVILICSGELRWVLIAPILIATSVTGAKATFGLLGGSGSLIDSTLVAVITVITVATLMHLVVRVEDARRRGDSAEAAIRESTRRLILPVALALVTDAIGFAALTVSGITPVRSFALVAMLAVGWLLIAMICFFPATFMAAEAITIRIQRETRGYSSSFSSFRAEALRRFVIDAGPLRLFLRRILTTALRHRWLVLAGASALMMVGTWGWLHAKFETDFTRSFREGSEIVRAYELLDRELGGAGVWDIALPAPKRLTPEYLTAVENLQNRLRNEVRIESEGRYVPGLAKVLSLADVRTALRFLPLSPSFSSKWTDDWALQFVQMRMPGLYKSLYTADPREPDRWWFRVLLRSRERETGESRVALVRQVRRIVEEEWPRILKSWPDGQHFSAGSHHAAQESSTDDPARLAIKPLVTGYYVIFGELVRGLVVHQGPSFIMAVAGMALLFMVAFRNLSWVFGALLANLLPIVVLMGALGWMGARINMGSAMMAAVSLGLSVDASIHYLTAFQRAIKAGRTVMRALREAQNTVGPATVFATLALVVGFLSLTRSEFLPTADFGILVSWTMVGGLMSNLVVLPCLLSLTGRHKVPARQERWFSGNDPTK</sequence>
<dbReference type="Pfam" id="PF03176">
    <property type="entry name" value="MMPL"/>
    <property type="match status" value="1"/>
</dbReference>
<proteinExistence type="predicted"/>
<feature type="transmembrane region" description="Helical" evidence="6">
    <location>
        <begin position="415"/>
        <end position="433"/>
    </location>
</feature>
<evidence type="ECO:0000313" key="9">
    <source>
        <dbReference type="Proteomes" id="UP000215086"/>
    </source>
</evidence>
<reference evidence="8 9" key="1">
    <citation type="journal article" name="Front. Microbiol.">
        <title>Sugar Metabolism of the First Thermophilic Planctomycete Thermogutta terrifontis: Comparative Genomic and Transcriptomic Approaches.</title>
        <authorList>
            <person name="Elcheninov A.G."/>
            <person name="Menzel P."/>
            <person name="Gudbergsdottir S.R."/>
            <person name="Slesarev A.I."/>
            <person name="Kadnikov V.V."/>
            <person name="Krogh A."/>
            <person name="Bonch-Osmolovskaya E.A."/>
            <person name="Peng X."/>
            <person name="Kublanov I.V."/>
        </authorList>
    </citation>
    <scope>NUCLEOTIDE SEQUENCE [LARGE SCALE GENOMIC DNA]</scope>
    <source>
        <strain evidence="8 9">R1</strain>
    </source>
</reference>
<keyword evidence="4 6" id="KW-1133">Transmembrane helix</keyword>
<evidence type="ECO:0000313" key="8">
    <source>
        <dbReference type="EMBL" id="ASV75338.1"/>
    </source>
</evidence>
<dbReference type="KEGG" id="ttf:THTE_2736"/>
<accession>A0A286RHA8</accession>
<gene>
    <name evidence="8" type="ORF">THTE_2736</name>
</gene>
<evidence type="ECO:0000256" key="6">
    <source>
        <dbReference type="SAM" id="Phobius"/>
    </source>
</evidence>
<evidence type="ECO:0000256" key="2">
    <source>
        <dbReference type="ARBA" id="ARBA00022475"/>
    </source>
</evidence>
<evidence type="ECO:0000256" key="3">
    <source>
        <dbReference type="ARBA" id="ARBA00022692"/>
    </source>
</evidence>
<dbReference type="AlphaFoldDB" id="A0A286RHA8"/>